<dbReference type="GeneID" id="25977807"/>
<protein>
    <submittedName>
        <fullName evidence="13">Duf221 domain protein</fullName>
    </submittedName>
</protein>
<feature type="transmembrane region" description="Helical" evidence="8">
    <location>
        <begin position="959"/>
        <end position="981"/>
    </location>
</feature>
<comment type="subcellular location">
    <subcellularLocation>
        <location evidence="1">Membrane</location>
        <topology evidence="1">Multi-pass membrane protein</topology>
    </subcellularLocation>
</comment>
<name>F0XUU6_GROCL</name>
<feature type="transmembrane region" description="Helical" evidence="8">
    <location>
        <begin position="175"/>
        <end position="194"/>
    </location>
</feature>
<dbReference type="InParanoid" id="F0XUU6"/>
<evidence type="ECO:0000259" key="11">
    <source>
        <dbReference type="Pfam" id="PF13967"/>
    </source>
</evidence>
<dbReference type="InterPro" id="IPR027815">
    <property type="entry name" value="CSC1/OSCA1-like_cyt"/>
</dbReference>
<feature type="domain" description="CSC1/OSCA1-like cytosolic" evidence="12">
    <location>
        <begin position="219"/>
        <end position="297"/>
    </location>
</feature>
<evidence type="ECO:0000256" key="2">
    <source>
        <dbReference type="ARBA" id="ARBA00007779"/>
    </source>
</evidence>
<evidence type="ECO:0000256" key="5">
    <source>
        <dbReference type="ARBA" id="ARBA00022989"/>
    </source>
</evidence>
<reference evidence="13 14" key="1">
    <citation type="journal article" date="2011" name="Proc. Natl. Acad. Sci. U.S.A.">
        <title>Genome and transcriptome analyses of the mountain pine beetle-fungal symbiont Grosmannia clavigera, a lodgepole pine pathogen.</title>
        <authorList>
            <person name="DiGuistini S."/>
            <person name="Wang Y."/>
            <person name="Liao N.Y."/>
            <person name="Taylor G."/>
            <person name="Tanguay P."/>
            <person name="Feau N."/>
            <person name="Henrissat B."/>
            <person name="Chan S.K."/>
            <person name="Hesse-Orce U."/>
            <person name="Alamouti S.M."/>
            <person name="Tsui C.K.M."/>
            <person name="Docking R.T."/>
            <person name="Levasseur A."/>
            <person name="Haridas S."/>
            <person name="Robertson G."/>
            <person name="Birol I."/>
            <person name="Holt R.A."/>
            <person name="Marra M.A."/>
            <person name="Hamelin R.C."/>
            <person name="Hirst M."/>
            <person name="Jones S.J.M."/>
            <person name="Bohlmann J."/>
            <person name="Breuil C."/>
        </authorList>
    </citation>
    <scope>NUCLEOTIDE SEQUENCE [LARGE SCALE GENOMIC DNA]</scope>
    <source>
        <strain evidence="14">kw1407 / UAMH 11150</strain>
    </source>
</reference>
<dbReference type="GO" id="GO:0005227">
    <property type="term" value="F:calcium-activated cation channel activity"/>
    <property type="evidence" value="ECO:0007669"/>
    <property type="project" value="InterPro"/>
</dbReference>
<feature type="compositionally biased region" description="Polar residues" evidence="7">
    <location>
        <begin position="448"/>
        <end position="457"/>
    </location>
</feature>
<evidence type="ECO:0000259" key="10">
    <source>
        <dbReference type="Pfam" id="PF12621"/>
    </source>
</evidence>
<evidence type="ECO:0000259" key="12">
    <source>
        <dbReference type="Pfam" id="PF14703"/>
    </source>
</evidence>
<dbReference type="GO" id="GO:0005886">
    <property type="term" value="C:plasma membrane"/>
    <property type="evidence" value="ECO:0007669"/>
    <property type="project" value="TreeGrafter"/>
</dbReference>
<dbReference type="InterPro" id="IPR003864">
    <property type="entry name" value="CSC1/OSCA1-like_7TM"/>
</dbReference>
<dbReference type="InterPro" id="IPR032880">
    <property type="entry name" value="CSC1/OSCA1-like_N"/>
</dbReference>
<dbReference type="OrthoDB" id="1076608at2759"/>
<dbReference type="Proteomes" id="UP000007796">
    <property type="component" value="Unassembled WGS sequence"/>
</dbReference>
<feature type="transmembrane region" description="Helical" evidence="8">
    <location>
        <begin position="32"/>
        <end position="54"/>
    </location>
</feature>
<dbReference type="HOGENOM" id="CLU_002458_2_0_1"/>
<feature type="compositionally biased region" description="Polar residues" evidence="7">
    <location>
        <begin position="466"/>
        <end position="487"/>
    </location>
</feature>
<keyword evidence="5 8" id="KW-1133">Transmembrane helix</keyword>
<dbReference type="STRING" id="655863.F0XUU6"/>
<proteinExistence type="inferred from homology"/>
<dbReference type="eggNOG" id="KOG1134">
    <property type="taxonomic scope" value="Eukaryota"/>
</dbReference>
<dbReference type="EMBL" id="GL630006">
    <property type="protein sequence ID" value="EFW98728.1"/>
    <property type="molecule type" value="Genomic_DNA"/>
</dbReference>
<dbReference type="PANTHER" id="PTHR13018:SF20">
    <property type="entry name" value="SPORULATION-SPECIFIC PROTEIN 75"/>
    <property type="match status" value="1"/>
</dbReference>
<evidence type="ECO:0000256" key="1">
    <source>
        <dbReference type="ARBA" id="ARBA00004141"/>
    </source>
</evidence>
<feature type="transmembrane region" description="Helical" evidence="8">
    <location>
        <begin position="921"/>
        <end position="939"/>
    </location>
</feature>
<dbReference type="Pfam" id="PF14703">
    <property type="entry name" value="PHM7_cyt"/>
    <property type="match status" value="2"/>
</dbReference>
<sequence length="1252" mass="140212">MSSTTSSTAAATSSSSSESGSAQSSAGLSVVAFFTALSTSLVIFAVQLGVFLLLRNKLARIFKPKSFLVPERERTDPPPARPWTLVAALLRFDDREIIKKSGLDAFFFLRYLQTLLFIFVPIALIVIPILVPINYVGGLGQSFTAIDAAANSSVPTGLDTIAWGNVKPVNYKRHWAHLILAVLVILWVCFIFFCEMRVYIKVRQDYLTSAEHRLRASANTVLVSGIPEKWLTEAALRGLFDVFPGGIRNIWLTRDYTKLLDKVHERENIHELLEAAESELIRNAKKSQLKKRAADEKKERKKFKAGHASKADREERLRHEDEEAQRMAQGEGGMSVGHRAVPQIDGIDDASTRKSSTEAASQPMQRQKSILNRVSGFGLGFSKVGYGISHGIVGGAKTLQQGVDSQLERTGGFDFVKTANQQVPGPSLRPTTRDSDHPRVGVRIMDSPESSPPLQETRTGHHSKPSDVSSLISRPNESTAQGNTTRKVTNWEDAIAIENSKWWQFWKPPSGAYASPIPQGYEADEFLLDGAETEKEGKAKSIWTQICTNMPFFRSEDDDNDYPVAENADYPGDEKEDEFAEWRKWLQPSDRPTCRLPIFSWTPNWLPGLPLINKKVDTIYYCRKELARLNMEIEEDQQDRNHKRYPIMKSAFIQFNNQVAAHMACQSITHHVPMQMAPRVVEISPDDVIWDNMAIRWWDQWLRTFIVISVVFGMTILWAFPVAFSSSLSQIDSLVAKYPWLGFIEDNPVTYDVAKAVAGVLPALILSILLALVPVILDLLSSFQGAKTGSQKAEYVQIYYFFFLFVQVFLVVSIASGAVATLQDTVTNVQGIPQILAKNLPKAANYFFSYMILQAMSTSSGTLLQVKVLLVWYILARLVDDTARSKWRRQTELPNISWGSFFPVYTNFACIALVYSIIAPLISIFAIITFALLWFAHRYNMIYVNRFKIDTGGVLYPRAINQTFTGLYFMELCLIGLFFLVRDENDDTVCVPQASIMIVALILTALYQILLNWSFGPLLRYLPITFEDEAVLRDEVFQRALDRRMGLVGDDVGSDDEAATLTAADSQVTGVASTIPSGNGDGVELKTLKGRGHQNSFGLSNRLNPVRGIAQAGAWAAQGGKKVRYATLGKAEHNLQLASKFRQERRQKDLEAQRAMGEALYGGYNDEIEDLTPEERDALVREAFKHSALRARRPTVWLPRDDIGVSDDEIRHACNLSDYIWISNEGTALDSKVRVVYGRAPPDFSDIELINL</sequence>
<feature type="transmembrane region" description="Helical" evidence="8">
    <location>
        <begin position="847"/>
        <end position="875"/>
    </location>
</feature>
<comment type="similarity">
    <text evidence="2">Belongs to the CSC1 (TC 1.A.17) family.</text>
</comment>
<feature type="region of interest" description="Disordered" evidence="7">
    <location>
        <begin position="1"/>
        <end position="22"/>
    </location>
</feature>
<evidence type="ECO:0000313" key="14">
    <source>
        <dbReference type="Proteomes" id="UP000007796"/>
    </source>
</evidence>
<feature type="domain" description="CSC1/OSCA1-like cytosolic" evidence="12">
    <location>
        <begin position="590"/>
        <end position="692"/>
    </location>
</feature>
<feature type="compositionally biased region" description="Basic and acidic residues" evidence="7">
    <location>
        <begin position="309"/>
        <end position="325"/>
    </location>
</feature>
<evidence type="ECO:0000256" key="3">
    <source>
        <dbReference type="ARBA" id="ARBA00022448"/>
    </source>
</evidence>
<feature type="compositionally biased region" description="Polar residues" evidence="7">
    <location>
        <begin position="357"/>
        <end position="367"/>
    </location>
</feature>
<feature type="domain" description="CSC1/OSCA1-like 7TM region" evidence="9">
    <location>
        <begin position="703"/>
        <end position="978"/>
    </location>
</feature>
<dbReference type="InterPro" id="IPR045122">
    <property type="entry name" value="Csc1-like"/>
</dbReference>
<dbReference type="InterPro" id="IPR022257">
    <property type="entry name" value="PHM7_ext"/>
</dbReference>
<evidence type="ECO:0000256" key="4">
    <source>
        <dbReference type="ARBA" id="ARBA00022692"/>
    </source>
</evidence>
<evidence type="ECO:0000256" key="8">
    <source>
        <dbReference type="SAM" id="Phobius"/>
    </source>
</evidence>
<dbReference type="Pfam" id="PF12621">
    <property type="entry name" value="PHM7_ext"/>
    <property type="match status" value="1"/>
</dbReference>
<keyword evidence="3" id="KW-0813">Transport</keyword>
<feature type="transmembrane region" description="Helical" evidence="8">
    <location>
        <begin position="756"/>
        <end position="777"/>
    </location>
</feature>
<feature type="transmembrane region" description="Helical" evidence="8">
    <location>
        <begin position="108"/>
        <end position="131"/>
    </location>
</feature>
<evidence type="ECO:0000259" key="9">
    <source>
        <dbReference type="Pfam" id="PF02714"/>
    </source>
</evidence>
<dbReference type="RefSeq" id="XP_014168211.1">
    <property type="nucleotide sequence ID" value="XM_014312736.1"/>
</dbReference>
<keyword evidence="4 8" id="KW-0812">Transmembrane</keyword>
<dbReference type="AlphaFoldDB" id="F0XUU6"/>
<keyword evidence="14" id="KW-1185">Reference proteome</keyword>
<evidence type="ECO:0000256" key="6">
    <source>
        <dbReference type="ARBA" id="ARBA00023136"/>
    </source>
</evidence>
<gene>
    <name evidence="13" type="ORF">CMQ_4580</name>
</gene>
<dbReference type="Pfam" id="PF02714">
    <property type="entry name" value="RSN1_7TM"/>
    <property type="match status" value="1"/>
</dbReference>
<feature type="domain" description="10TM putative phosphate transporter extracellular tail" evidence="10">
    <location>
        <begin position="1152"/>
        <end position="1243"/>
    </location>
</feature>
<feature type="transmembrane region" description="Helical" evidence="8">
    <location>
        <begin position="701"/>
        <end position="720"/>
    </location>
</feature>
<feature type="transmembrane region" description="Helical" evidence="8">
    <location>
        <begin position="798"/>
        <end position="820"/>
    </location>
</feature>
<organism evidence="14">
    <name type="scientific">Grosmannia clavigera (strain kw1407 / UAMH 11150)</name>
    <name type="common">Blue stain fungus</name>
    <name type="synonym">Graphiocladiella clavigera</name>
    <dbReference type="NCBI Taxonomy" id="655863"/>
    <lineage>
        <taxon>Eukaryota</taxon>
        <taxon>Fungi</taxon>
        <taxon>Dikarya</taxon>
        <taxon>Ascomycota</taxon>
        <taxon>Pezizomycotina</taxon>
        <taxon>Sordariomycetes</taxon>
        <taxon>Sordariomycetidae</taxon>
        <taxon>Ophiostomatales</taxon>
        <taxon>Ophiostomataceae</taxon>
        <taxon>Leptographium</taxon>
    </lineage>
</organism>
<keyword evidence="6 8" id="KW-0472">Membrane</keyword>
<accession>F0XUU6</accession>
<dbReference type="PANTHER" id="PTHR13018">
    <property type="entry name" value="PROBABLE MEMBRANE PROTEIN DUF221-RELATED"/>
    <property type="match status" value="1"/>
</dbReference>
<feature type="transmembrane region" description="Helical" evidence="8">
    <location>
        <begin position="993"/>
        <end position="1013"/>
    </location>
</feature>
<evidence type="ECO:0000313" key="13">
    <source>
        <dbReference type="EMBL" id="EFW98728.1"/>
    </source>
</evidence>
<feature type="region of interest" description="Disordered" evidence="7">
    <location>
        <begin position="286"/>
        <end position="367"/>
    </location>
</feature>
<evidence type="ECO:0000256" key="7">
    <source>
        <dbReference type="SAM" id="MobiDB-lite"/>
    </source>
</evidence>
<feature type="domain" description="CSC1/OSCA1-like N-terminal transmembrane" evidence="11">
    <location>
        <begin position="32"/>
        <end position="193"/>
    </location>
</feature>
<dbReference type="Pfam" id="PF13967">
    <property type="entry name" value="RSN1_TM"/>
    <property type="match status" value="1"/>
</dbReference>
<feature type="region of interest" description="Disordered" evidence="7">
    <location>
        <begin position="416"/>
        <end position="487"/>
    </location>
</feature>